<dbReference type="GO" id="GO:0006396">
    <property type="term" value="P:RNA processing"/>
    <property type="evidence" value="ECO:0007669"/>
    <property type="project" value="InterPro"/>
</dbReference>
<dbReference type="GO" id="GO:0031048">
    <property type="term" value="P:regulatory ncRNA-mediated heterochromatin formation"/>
    <property type="evidence" value="ECO:0007669"/>
    <property type="project" value="TreeGrafter"/>
</dbReference>
<dbReference type="PANTHER" id="PTHR13471">
    <property type="entry name" value="TETRATRICOPEPTIDE-LIKE HELICAL"/>
    <property type="match status" value="1"/>
</dbReference>
<dbReference type="SUPFAM" id="SSF48452">
    <property type="entry name" value="TPR-like"/>
    <property type="match status" value="1"/>
</dbReference>
<dbReference type="SMART" id="SM00386">
    <property type="entry name" value="HAT"/>
    <property type="match status" value="4"/>
</dbReference>
<sequence>METTNTSEMDPQPTESARRIVPKFSSFKPLKEDSPPASLAPKDETKGNRQEHHENRSHREHRKHRSGSGDRRGDRKKDKDRKRDPDERRRDRDKERDRGRDHGSGREHQHRDKDREHRRHHHRRSTSPSRNTTTIAVQRTRSPSPDSWDAPKKQYYIDTRGDPSNITYGTIYRYEIPDYRRHGSGCVVGLSPDIRIDREKGDGKGLVLTSKKDIKFSGGGKSSRYTYARNDNDGVKMLRIKQDGGSDDKAFEAGLDFVPISSKLKGKKRKNHPGAESESSEEDDNHYRSLEGLKKVGTKPEDRDLEYASSTDSDKDFVTSSEWIDRRRNSELIKKVDANPRDVDIWMEYVNHQDTLLSSSGRKPKLAERRSIGEVKLDILTKALEKCPGDERLLVKYMGVAETLWDPKRLLLKWQQILKENSAIIGLWTKYINFRQTDFQSFTYPEGIKSFTECLVVLRSAVFRLGKNDTGSAEKEKLEDIILYVFLRATLFMREAGYVELAIASFQCMLELNVFNPLITPPPNTEVAHEQLLGKLEEFWDSEVIRIGEPGAKGWAAYVISGGNGDIPEPREEKLFSGPLDHRDIFGSWMDDEEERLALSMMPARTTDEVEEDDPYRVILFSDFKALMFCFSVGAVRRKIVDAFLTFSDLTPARPVSSNSPGVTDTFLRNDMSSMEEWYLDEWFWPKSSDEAIDSKIITYLGGLSMEPERKTGLSKGNPFGFGLKNYPIGQASLFTWESINWSQNVKGVDAAFVGRTLKMLVDGFEDEKLATYYLAWISRNQPESVTKVAKALLKKFRTSLLLWNGFAQVEWQDGKVDAARNIFTTTLGMSQGFPEASRRDAILLWRTWAWKELEDPPQTLRILLSIESGKLLPEDKNSFSPKNIQPALLLKARRYLDDQQNLMMSMGHNHHAVIYVEVRALLEYLSHDQDISIALSIFDTFMEELERRDLTGPESVVHELCLMAKAQMLYYHARTAKMFKMKIMREVLEQAVRLFPNNTVFMGLYAWNEGKTKIENKVRTLVRDVVLKEGRETVLGWVFAIWAELRMTGIGGGYSPHAVRSLFEQAVECNRTKSNIGLWITYVNFELREKEPRRAKETLFRGIQCCPWSKNLVLLAFKKLRPVLGFEEMRKILSIISSEKELRVHDVTELEDIIGEMSEAQRERLGGMGGPHFLSIPDDISEDEHMQED</sequence>
<feature type="compositionally biased region" description="Basic and acidic residues" evidence="5">
    <location>
        <begin position="41"/>
        <end position="54"/>
    </location>
</feature>
<dbReference type="EMBL" id="ML119124">
    <property type="protein sequence ID" value="RPB13213.1"/>
    <property type="molecule type" value="Genomic_DNA"/>
</dbReference>
<evidence type="ECO:0000313" key="6">
    <source>
        <dbReference type="EMBL" id="RPB13213.1"/>
    </source>
</evidence>
<dbReference type="Proteomes" id="UP000277580">
    <property type="component" value="Unassembled WGS sequence"/>
</dbReference>
<name>A0A3N4KRP0_9PEZI</name>
<keyword evidence="3" id="KW-0677">Repeat</keyword>
<feature type="region of interest" description="Disordered" evidence="5">
    <location>
        <begin position="264"/>
        <end position="313"/>
    </location>
</feature>
<evidence type="ECO:0000256" key="2">
    <source>
        <dbReference type="ARBA" id="ARBA00009265"/>
    </source>
</evidence>
<dbReference type="InParanoid" id="A0A3N4KRP0"/>
<organism evidence="6 7">
    <name type="scientific">Morchella conica CCBAS932</name>
    <dbReference type="NCBI Taxonomy" id="1392247"/>
    <lineage>
        <taxon>Eukaryota</taxon>
        <taxon>Fungi</taxon>
        <taxon>Dikarya</taxon>
        <taxon>Ascomycota</taxon>
        <taxon>Pezizomycotina</taxon>
        <taxon>Pezizomycetes</taxon>
        <taxon>Pezizales</taxon>
        <taxon>Morchellaceae</taxon>
        <taxon>Morchella</taxon>
    </lineage>
</organism>
<dbReference type="InterPro" id="IPR003107">
    <property type="entry name" value="HAT"/>
</dbReference>
<reference evidence="6 7" key="1">
    <citation type="journal article" date="2018" name="Nat. Ecol. Evol.">
        <title>Pezizomycetes genomes reveal the molecular basis of ectomycorrhizal truffle lifestyle.</title>
        <authorList>
            <person name="Murat C."/>
            <person name="Payen T."/>
            <person name="Noel B."/>
            <person name="Kuo A."/>
            <person name="Morin E."/>
            <person name="Chen J."/>
            <person name="Kohler A."/>
            <person name="Krizsan K."/>
            <person name="Balestrini R."/>
            <person name="Da Silva C."/>
            <person name="Montanini B."/>
            <person name="Hainaut M."/>
            <person name="Levati E."/>
            <person name="Barry K.W."/>
            <person name="Belfiori B."/>
            <person name="Cichocki N."/>
            <person name="Clum A."/>
            <person name="Dockter R.B."/>
            <person name="Fauchery L."/>
            <person name="Guy J."/>
            <person name="Iotti M."/>
            <person name="Le Tacon F."/>
            <person name="Lindquist E.A."/>
            <person name="Lipzen A."/>
            <person name="Malagnac F."/>
            <person name="Mello A."/>
            <person name="Molinier V."/>
            <person name="Miyauchi S."/>
            <person name="Poulain J."/>
            <person name="Riccioni C."/>
            <person name="Rubini A."/>
            <person name="Sitrit Y."/>
            <person name="Splivallo R."/>
            <person name="Traeger S."/>
            <person name="Wang M."/>
            <person name="Zifcakova L."/>
            <person name="Wipf D."/>
            <person name="Zambonelli A."/>
            <person name="Paolocci F."/>
            <person name="Nowrousian M."/>
            <person name="Ottonello S."/>
            <person name="Baldrian P."/>
            <person name="Spatafora J.W."/>
            <person name="Henrissat B."/>
            <person name="Nagy L.G."/>
            <person name="Aury J.M."/>
            <person name="Wincker P."/>
            <person name="Grigoriev I.V."/>
            <person name="Bonfante P."/>
            <person name="Martin F.M."/>
        </authorList>
    </citation>
    <scope>NUCLEOTIDE SEQUENCE [LARGE SCALE GENOMIC DNA]</scope>
    <source>
        <strain evidence="6 7">CCBAS932</strain>
    </source>
</reference>
<gene>
    <name evidence="6" type="ORF">P167DRAFT_605152</name>
</gene>
<dbReference type="InterPro" id="IPR013633">
    <property type="entry name" value="NRDE-2"/>
</dbReference>
<feature type="compositionally biased region" description="Basic residues" evidence="5">
    <location>
        <begin position="55"/>
        <end position="66"/>
    </location>
</feature>
<evidence type="ECO:0000256" key="3">
    <source>
        <dbReference type="ARBA" id="ARBA00022737"/>
    </source>
</evidence>
<keyword evidence="7" id="KW-1185">Reference proteome</keyword>
<keyword evidence="4" id="KW-0539">Nucleus</keyword>
<evidence type="ECO:0000313" key="7">
    <source>
        <dbReference type="Proteomes" id="UP000277580"/>
    </source>
</evidence>
<accession>A0A3N4KRP0</accession>
<feature type="compositionally biased region" description="Polar residues" evidence="5">
    <location>
        <begin position="126"/>
        <end position="145"/>
    </location>
</feature>
<evidence type="ECO:0000256" key="5">
    <source>
        <dbReference type="SAM" id="MobiDB-lite"/>
    </source>
</evidence>
<feature type="compositionally biased region" description="Basic and acidic residues" evidence="5">
    <location>
        <begin position="67"/>
        <end position="115"/>
    </location>
</feature>
<dbReference type="OrthoDB" id="297219at2759"/>
<feature type="compositionally biased region" description="Basic and acidic residues" evidence="5">
    <location>
        <begin position="285"/>
        <end position="313"/>
    </location>
</feature>
<proteinExistence type="inferred from homology"/>
<protein>
    <submittedName>
        <fullName evidence="6">DUF1740-domain-containing protein</fullName>
    </submittedName>
</protein>
<dbReference type="AlphaFoldDB" id="A0A3N4KRP0"/>
<dbReference type="STRING" id="1392247.A0A3N4KRP0"/>
<dbReference type="Gene3D" id="1.25.40.10">
    <property type="entry name" value="Tetratricopeptide repeat domain"/>
    <property type="match status" value="2"/>
</dbReference>
<dbReference type="PANTHER" id="PTHR13471:SF0">
    <property type="entry name" value="NUCLEAR EXOSOME REGULATOR NRDE2"/>
    <property type="match status" value="1"/>
</dbReference>
<evidence type="ECO:0000256" key="1">
    <source>
        <dbReference type="ARBA" id="ARBA00004123"/>
    </source>
</evidence>
<dbReference type="GO" id="GO:0071013">
    <property type="term" value="C:catalytic step 2 spliceosome"/>
    <property type="evidence" value="ECO:0007669"/>
    <property type="project" value="TreeGrafter"/>
</dbReference>
<dbReference type="Pfam" id="PF08424">
    <property type="entry name" value="NRDE-2"/>
    <property type="match status" value="1"/>
</dbReference>
<dbReference type="GO" id="GO:1902369">
    <property type="term" value="P:negative regulation of RNA catabolic process"/>
    <property type="evidence" value="ECO:0007669"/>
    <property type="project" value="TreeGrafter"/>
</dbReference>
<evidence type="ECO:0000256" key="4">
    <source>
        <dbReference type="ARBA" id="ARBA00023242"/>
    </source>
</evidence>
<feature type="compositionally biased region" description="Polar residues" evidence="5">
    <location>
        <begin position="1"/>
        <end position="15"/>
    </location>
</feature>
<comment type="subcellular location">
    <subcellularLocation>
        <location evidence="1">Nucleus</location>
    </subcellularLocation>
</comment>
<dbReference type="InterPro" id="IPR011990">
    <property type="entry name" value="TPR-like_helical_dom_sf"/>
</dbReference>
<feature type="compositionally biased region" description="Basic residues" evidence="5">
    <location>
        <begin position="116"/>
        <end position="125"/>
    </location>
</feature>
<comment type="similarity">
    <text evidence="2">Belongs to the NRDE2 family.</text>
</comment>
<feature type="region of interest" description="Disordered" evidence="5">
    <location>
        <begin position="1"/>
        <end position="155"/>
    </location>
</feature>